<dbReference type="GO" id="GO:0003824">
    <property type="term" value="F:catalytic activity"/>
    <property type="evidence" value="ECO:0007669"/>
    <property type="project" value="UniProtKB-KW"/>
</dbReference>
<dbReference type="EMBL" id="AVOT02090400">
    <property type="protein sequence ID" value="MBW0572611.1"/>
    <property type="molecule type" value="Genomic_DNA"/>
</dbReference>
<dbReference type="OrthoDB" id="2446696at2759"/>
<accession>A0A9Q3K284</accession>
<feature type="domain" description="Reverse transcriptase/retrotransposon-derived protein RNase H-like" evidence="2">
    <location>
        <begin position="135"/>
        <end position="231"/>
    </location>
</feature>
<dbReference type="InterPro" id="IPR050951">
    <property type="entry name" value="Retrovirus_Pol_polyprotein"/>
</dbReference>
<dbReference type="PANTHER" id="PTHR37984:SF5">
    <property type="entry name" value="PROTEIN NYNRIN-LIKE"/>
    <property type="match status" value="1"/>
</dbReference>
<keyword evidence="4" id="KW-1185">Reference proteome</keyword>
<dbReference type="Pfam" id="PF17919">
    <property type="entry name" value="RT_RNaseH_2"/>
    <property type="match status" value="1"/>
</dbReference>
<evidence type="ECO:0000259" key="2">
    <source>
        <dbReference type="Pfam" id="PF17919"/>
    </source>
</evidence>
<name>A0A9Q3K284_9BASI</name>
<reference evidence="3" key="1">
    <citation type="submission" date="2021-03" db="EMBL/GenBank/DDBJ databases">
        <title>Draft genome sequence of rust myrtle Austropuccinia psidii MF-1, a brazilian biotype.</title>
        <authorList>
            <person name="Quecine M.C."/>
            <person name="Pachon D.M.R."/>
            <person name="Bonatelli M.L."/>
            <person name="Correr F.H."/>
            <person name="Franceschini L.M."/>
            <person name="Leite T.F."/>
            <person name="Margarido G.R.A."/>
            <person name="Almeida C.A."/>
            <person name="Ferrarezi J.A."/>
            <person name="Labate C.A."/>
        </authorList>
    </citation>
    <scope>NUCLEOTIDE SEQUENCE</scope>
    <source>
        <strain evidence="3">MF-1</strain>
    </source>
</reference>
<protein>
    <recommendedName>
        <fullName evidence="2">Reverse transcriptase/retrotransposon-derived protein RNase H-like domain-containing protein</fullName>
    </recommendedName>
</protein>
<evidence type="ECO:0000313" key="4">
    <source>
        <dbReference type="Proteomes" id="UP000765509"/>
    </source>
</evidence>
<dbReference type="AlphaFoldDB" id="A0A9Q3K284"/>
<keyword evidence="1" id="KW-0511">Multifunctional enzyme</keyword>
<gene>
    <name evidence="3" type="ORF">O181_112326</name>
</gene>
<evidence type="ECO:0000313" key="3">
    <source>
        <dbReference type="EMBL" id="MBW0572611.1"/>
    </source>
</evidence>
<dbReference type="InterPro" id="IPR041577">
    <property type="entry name" value="RT_RNaseH_2"/>
</dbReference>
<dbReference type="Proteomes" id="UP000765509">
    <property type="component" value="Unassembled WGS sequence"/>
</dbReference>
<comment type="caution">
    <text evidence="3">The sequence shown here is derived from an EMBL/GenBank/DDBJ whole genome shotgun (WGS) entry which is preliminary data.</text>
</comment>
<dbReference type="Gene3D" id="3.10.10.10">
    <property type="entry name" value="HIV Type 1 Reverse Transcriptase, subunit A, domain 1"/>
    <property type="match status" value="1"/>
</dbReference>
<dbReference type="InterPro" id="IPR043502">
    <property type="entry name" value="DNA/RNA_pol_sf"/>
</dbReference>
<evidence type="ECO:0000256" key="1">
    <source>
        <dbReference type="ARBA" id="ARBA00023268"/>
    </source>
</evidence>
<dbReference type="SUPFAM" id="SSF56672">
    <property type="entry name" value="DNA/RNA polymerases"/>
    <property type="match status" value="1"/>
</dbReference>
<organism evidence="3 4">
    <name type="scientific">Austropuccinia psidii MF-1</name>
    <dbReference type="NCBI Taxonomy" id="1389203"/>
    <lineage>
        <taxon>Eukaryota</taxon>
        <taxon>Fungi</taxon>
        <taxon>Dikarya</taxon>
        <taxon>Basidiomycota</taxon>
        <taxon>Pucciniomycotina</taxon>
        <taxon>Pucciniomycetes</taxon>
        <taxon>Pucciniales</taxon>
        <taxon>Sphaerophragmiaceae</taxon>
        <taxon>Austropuccinia</taxon>
    </lineage>
</organism>
<proteinExistence type="predicted"/>
<sequence>MDIPPSSYHDSLEELWDGEEEPEEIEAVMKVVPSVYHQYMDVFSNVKAEKIPPHRTCDHHIKLEGSVPPVEVIYSLSNQESDTLRAYISENVEKVFIRPSSSPTGAPVLFIKKKDGGLHFSLTSFLKKDSRVPLNEEALRHFHQLKEEFTIAPILSHFYPSLPTIVVTDASAYALGAVLSHISDKGKHLIAFDSHKLLPVELTYEIHDKELLGIVWALKRWRAFLLSLSSSFEVLTKSFLTSVFYVTKDSHLPSSPLG</sequence>
<dbReference type="PANTHER" id="PTHR37984">
    <property type="entry name" value="PROTEIN CBG26694"/>
    <property type="match status" value="1"/>
</dbReference>